<gene>
    <name evidence="1" type="ORF">BMR1_01G02140</name>
</gene>
<evidence type="ECO:0000313" key="1">
    <source>
        <dbReference type="EMBL" id="SIO73355.1"/>
    </source>
</evidence>
<dbReference type="GeneID" id="24423500"/>
<reference evidence="1 2" key="1">
    <citation type="journal article" date="2012" name="Nucleic Acids Res.">
        <title>Sequencing of the smallest Apicomplexan genome from the human pathogen Babesia microti.</title>
        <authorList>
            <person name="Cornillot E."/>
            <person name="Hadj-Kaddour K."/>
            <person name="Dassouli A."/>
            <person name="Noel B."/>
            <person name="Ranwez V."/>
            <person name="Vacherie B."/>
            <person name="Augagneur Y."/>
            <person name="Bres V."/>
            <person name="Duclos A."/>
            <person name="Randazzo S."/>
            <person name="Carcy B."/>
            <person name="Debierre-Grockiego F."/>
            <person name="Delbecq S."/>
            <person name="Moubri-Menage K."/>
            <person name="Shams-Eldin H."/>
            <person name="Usmani-Brown S."/>
            <person name="Bringaud F."/>
            <person name="Wincker P."/>
            <person name="Vivares C.P."/>
            <person name="Schwarz R.T."/>
            <person name="Schetters T.P."/>
            <person name="Krause P.J."/>
            <person name="Gorenflot A."/>
            <person name="Berry V."/>
            <person name="Barbe V."/>
            <person name="Ben Mamoun C."/>
        </authorList>
    </citation>
    <scope>NUCLEOTIDE SEQUENCE [LARGE SCALE GENOMIC DNA]</scope>
    <source>
        <strain evidence="1 2">RI</strain>
    </source>
</reference>
<keyword evidence="2" id="KW-1185">Reference proteome</keyword>
<dbReference type="AlphaFoldDB" id="A0A1N6LWV8"/>
<dbReference type="VEuPathDB" id="PiroplasmaDB:BMR1_01G02140"/>
<protein>
    <submittedName>
        <fullName evidence="1">RAP protein, putative</fullName>
    </submittedName>
</protein>
<evidence type="ECO:0000313" key="2">
    <source>
        <dbReference type="Proteomes" id="UP000002899"/>
    </source>
</evidence>
<dbReference type="Proteomes" id="UP000002899">
    <property type="component" value="Chromosome I"/>
</dbReference>
<name>A0A1N6LWV8_BABMR</name>
<reference evidence="1 2" key="2">
    <citation type="journal article" date="2013" name="PLoS ONE">
        <title>Whole genome mapping and re-organization of the nuclear and mitochondrial genomes of Babesia microti isolates.</title>
        <authorList>
            <person name="Cornillot E."/>
            <person name="Dassouli A."/>
            <person name="Garg A."/>
            <person name="Pachikara N."/>
            <person name="Randazzo S."/>
            <person name="Depoix D."/>
            <person name="Carcy B."/>
            <person name="Delbecq S."/>
            <person name="Frutos R."/>
            <person name="Silva J.C."/>
            <person name="Sutton R."/>
            <person name="Krause P.J."/>
            <person name="Mamoun C.B."/>
        </authorList>
    </citation>
    <scope>NUCLEOTIDE SEQUENCE [LARGE SCALE GENOMIC DNA]</scope>
    <source>
        <strain evidence="1 2">RI</strain>
    </source>
</reference>
<reference evidence="1 2" key="3">
    <citation type="journal article" date="2016" name="Sci. Rep.">
        <title>Genome-wide diversity and gene expression profiling of Babesia microti isolates identify polymorphic genes that mediate host-pathogen interactions.</title>
        <authorList>
            <person name="Silva J.C."/>
            <person name="Cornillot E."/>
            <person name="McCracken C."/>
            <person name="Usmani-Brown S."/>
            <person name="Dwivedi A."/>
            <person name="Ifeonu O.O."/>
            <person name="Crabtree J."/>
            <person name="Gotia H.T."/>
            <person name="Virji A.Z."/>
            <person name="Reynes C."/>
            <person name="Colinge J."/>
            <person name="Kumar V."/>
            <person name="Lawres L."/>
            <person name="Pazzi J.E."/>
            <person name="Pablo J.V."/>
            <person name="Hung C."/>
            <person name="Brancato J."/>
            <person name="Kumari P."/>
            <person name="Orvis J."/>
            <person name="Tretina K."/>
            <person name="Chibucos M."/>
            <person name="Ott S."/>
            <person name="Sadzewicz L."/>
            <person name="Sengamalay N."/>
            <person name="Shetty A.C."/>
            <person name="Su Q."/>
            <person name="Tallon L."/>
            <person name="Fraser C.M."/>
            <person name="Frutos R."/>
            <person name="Molina D.M."/>
            <person name="Krause P.J."/>
            <person name="Ben Mamoun C."/>
        </authorList>
    </citation>
    <scope>NUCLEOTIDE SEQUENCE [LARGE SCALE GENOMIC DNA]</scope>
    <source>
        <strain evidence="1 2">RI</strain>
    </source>
</reference>
<dbReference type="OrthoDB" id="360738at2759"/>
<organism evidence="1 2">
    <name type="scientific">Babesia microti (strain RI)</name>
    <dbReference type="NCBI Taxonomy" id="1133968"/>
    <lineage>
        <taxon>Eukaryota</taxon>
        <taxon>Sar</taxon>
        <taxon>Alveolata</taxon>
        <taxon>Apicomplexa</taxon>
        <taxon>Aconoidasida</taxon>
        <taxon>Piroplasmida</taxon>
        <taxon>Babesiidae</taxon>
        <taxon>Babesia</taxon>
    </lineage>
</organism>
<dbReference type="KEGG" id="bmic:BMR1_01G02140"/>
<dbReference type="RefSeq" id="XP_021337457.1">
    <property type="nucleotide sequence ID" value="XM_021482864.1"/>
</dbReference>
<dbReference type="EMBL" id="FO082871">
    <property type="protein sequence ID" value="SIO73355.1"/>
    <property type="molecule type" value="Genomic_DNA"/>
</dbReference>
<accession>A0A1N6LWV8</accession>
<sequence>MMRCMSCIMIYPALQHPKLRYILWSKYCKIYSFPFNLHYKYSYTDIIKSFRQKCNHLEHNYTHSQYIGLLNEVKYVSDGKTKNELEVDFRNLTNKTLIEAKNAEELLTLLSQYVELDWRSSARDLLPKITTQINDSNANGSTLTNKITYAIKVFELLSQIKLLDNQLTDYIIQNVKFIINSDFAKLILSVSTYGLRTKHILDNLYNECMLRANDFNTTDAMMIIRGLSDFAIDYKDFFKLQTEKLSYNVQSLTDDDKKLVLNMCRALHHDVSFEPLKDAISKHLLDNVDSYEIDYLISIIPYLSRGSKSNSSRALVCQTLIKLFNDELKLKSCSVEQLSNILESVAWWKIRSNLINRILSLLTTRINDVKNAKNLGLFVDIYNSINAMSWFHHPFMLSSAPFVKEPHLMSRISPLQFTRILQTFNKIRYYDRESYESMLEYISSDFSALSTRVNQLSDVLLAAADANVQAHNFYKKCAAYIYEFFKEIHLQVTDDNMIKYLESRRVWPRDIANLSWSLTVLEYHRTSEFIPLIQLLLSPQIVPKLTASEVEMVLHCAEACIIECTNIPKLMLIAQDLSQIYNKQLQQIKNDYDKMLAEENYNDSVNSTKSAGSRIYSHNEKRDGPWISRHQSLYSEFHSRGRLRASRQIQNTLKHMGIEDMLCRVTPHFSSPNIIDICFSKEHKKGIVILGGNFLMRDSHTGDWNYMETGLTVLQRRVLSLQNWKTYEIGCSAWSQMVNLQDRKDLLQRALASLEIEIPDRQ</sequence>
<proteinExistence type="predicted"/>